<proteinExistence type="predicted"/>
<organism evidence="2 3">
    <name type="scientific">Scylla paramamosain</name>
    <name type="common">Mud crab</name>
    <dbReference type="NCBI Taxonomy" id="85552"/>
    <lineage>
        <taxon>Eukaryota</taxon>
        <taxon>Metazoa</taxon>
        <taxon>Ecdysozoa</taxon>
        <taxon>Arthropoda</taxon>
        <taxon>Crustacea</taxon>
        <taxon>Multicrustacea</taxon>
        <taxon>Malacostraca</taxon>
        <taxon>Eumalacostraca</taxon>
        <taxon>Eucarida</taxon>
        <taxon>Decapoda</taxon>
        <taxon>Pleocyemata</taxon>
        <taxon>Brachyura</taxon>
        <taxon>Eubrachyura</taxon>
        <taxon>Portunoidea</taxon>
        <taxon>Portunidae</taxon>
        <taxon>Portuninae</taxon>
        <taxon>Scylla</taxon>
    </lineage>
</organism>
<feature type="region of interest" description="Disordered" evidence="1">
    <location>
        <begin position="71"/>
        <end position="112"/>
    </location>
</feature>
<evidence type="ECO:0000256" key="1">
    <source>
        <dbReference type="SAM" id="MobiDB-lite"/>
    </source>
</evidence>
<feature type="non-terminal residue" evidence="2">
    <location>
        <position position="112"/>
    </location>
</feature>
<dbReference type="EMBL" id="JARAKH010002425">
    <property type="protein sequence ID" value="KAK8372338.1"/>
    <property type="molecule type" value="Genomic_DNA"/>
</dbReference>
<dbReference type="AlphaFoldDB" id="A0AAW0SBB2"/>
<evidence type="ECO:0000313" key="3">
    <source>
        <dbReference type="Proteomes" id="UP001487740"/>
    </source>
</evidence>
<protein>
    <submittedName>
        <fullName evidence="2">Uncharacterized protein</fullName>
    </submittedName>
</protein>
<gene>
    <name evidence="2" type="ORF">O3P69_012661</name>
</gene>
<keyword evidence="3" id="KW-1185">Reference proteome</keyword>
<accession>A0AAW0SBB2</accession>
<sequence length="112" mass="12066">SSCTKHRHAAPESHEMEGLGYHMEGGEGALGMPEGESVKEVKEMQKIPSVLNASLVRPSFTEYMDRGFEIRGGGGEAEGRSLEEAGGGYEEGPVISPLPPLPRFQPLDSLRN</sequence>
<name>A0AAW0SBB2_SCYPA</name>
<dbReference type="Proteomes" id="UP001487740">
    <property type="component" value="Unassembled WGS sequence"/>
</dbReference>
<evidence type="ECO:0000313" key="2">
    <source>
        <dbReference type="EMBL" id="KAK8372338.1"/>
    </source>
</evidence>
<comment type="caution">
    <text evidence="2">The sequence shown here is derived from an EMBL/GenBank/DDBJ whole genome shotgun (WGS) entry which is preliminary data.</text>
</comment>
<feature type="non-terminal residue" evidence="2">
    <location>
        <position position="1"/>
    </location>
</feature>
<reference evidence="2 3" key="1">
    <citation type="submission" date="2023-03" db="EMBL/GenBank/DDBJ databases">
        <title>High-quality genome of Scylla paramamosain provides insights in environmental adaptation.</title>
        <authorList>
            <person name="Zhang L."/>
        </authorList>
    </citation>
    <scope>NUCLEOTIDE SEQUENCE [LARGE SCALE GENOMIC DNA]</scope>
    <source>
        <strain evidence="2">LZ_2023a</strain>
        <tissue evidence="2">Muscle</tissue>
    </source>
</reference>
<feature type="region of interest" description="Disordered" evidence="1">
    <location>
        <begin position="1"/>
        <end position="37"/>
    </location>
</feature>